<dbReference type="Gene3D" id="1.10.238.160">
    <property type="match status" value="1"/>
</dbReference>
<dbReference type="FunFam" id="1.10.238.160:FF:000002">
    <property type="entry name" value="Predicted transcriptional regulator"/>
    <property type="match status" value="1"/>
</dbReference>
<dbReference type="InterPro" id="IPR052931">
    <property type="entry name" value="Prophage_regulatory_activator"/>
</dbReference>
<accession>A0A1I4Q8Y2</accession>
<dbReference type="EMBL" id="FOUB01000025">
    <property type="protein sequence ID" value="SFM36504.1"/>
    <property type="molecule type" value="Genomic_DNA"/>
</dbReference>
<dbReference type="InterPro" id="IPR009061">
    <property type="entry name" value="DNA-bd_dom_put_sf"/>
</dbReference>
<reference evidence="2" key="1">
    <citation type="submission" date="2016-10" db="EMBL/GenBank/DDBJ databases">
        <authorList>
            <person name="Varghese N."/>
            <person name="Submissions S."/>
        </authorList>
    </citation>
    <scope>NUCLEOTIDE SEQUENCE [LARGE SCALE GENOMIC DNA]</scope>
    <source>
        <strain evidence="2">Nm44</strain>
    </source>
</reference>
<keyword evidence="2" id="KW-1185">Reference proteome</keyword>
<dbReference type="AlphaFoldDB" id="A0A1I4Q8Y2"/>
<sequence>MSKFIRLNQVKTITGLSRSSIYQFIKDGNFPSQVKLGARSVAWVASEIEEWMASCIAKRSNS</sequence>
<name>A0A1I4Q8Y2_9PROT</name>
<dbReference type="RefSeq" id="WP_074905535.1">
    <property type="nucleotide sequence ID" value="NZ_FOUB01000025.1"/>
</dbReference>
<dbReference type="Pfam" id="PF05930">
    <property type="entry name" value="Phage_AlpA"/>
    <property type="match status" value="1"/>
</dbReference>
<dbReference type="InterPro" id="IPR010260">
    <property type="entry name" value="AlpA"/>
</dbReference>
<evidence type="ECO:0000313" key="2">
    <source>
        <dbReference type="Proteomes" id="UP000183287"/>
    </source>
</evidence>
<dbReference type="PANTHER" id="PTHR36154:SF1">
    <property type="entry name" value="DNA-BINDING TRANSCRIPTIONAL ACTIVATOR ALPA"/>
    <property type="match status" value="1"/>
</dbReference>
<protein>
    <submittedName>
        <fullName evidence="1">Prophage regulatory protein</fullName>
    </submittedName>
</protein>
<proteinExistence type="predicted"/>
<gene>
    <name evidence="1" type="ORF">SAMN05421863_102535</name>
</gene>
<dbReference type="OrthoDB" id="9182156at2"/>
<dbReference type="Proteomes" id="UP000183287">
    <property type="component" value="Unassembled WGS sequence"/>
</dbReference>
<evidence type="ECO:0000313" key="1">
    <source>
        <dbReference type="EMBL" id="SFM36504.1"/>
    </source>
</evidence>
<organism evidence="1 2">
    <name type="scientific">Nitrosomonas communis</name>
    <dbReference type="NCBI Taxonomy" id="44574"/>
    <lineage>
        <taxon>Bacteria</taxon>
        <taxon>Pseudomonadati</taxon>
        <taxon>Pseudomonadota</taxon>
        <taxon>Betaproteobacteria</taxon>
        <taxon>Nitrosomonadales</taxon>
        <taxon>Nitrosomonadaceae</taxon>
        <taxon>Nitrosomonas</taxon>
    </lineage>
</organism>
<dbReference type="PANTHER" id="PTHR36154">
    <property type="entry name" value="DNA-BINDING TRANSCRIPTIONAL ACTIVATOR ALPA"/>
    <property type="match status" value="1"/>
</dbReference>
<dbReference type="SUPFAM" id="SSF46955">
    <property type="entry name" value="Putative DNA-binding domain"/>
    <property type="match status" value="1"/>
</dbReference>